<organism evidence="1 2">
    <name type="scientific">Kibdelosporangium aridum</name>
    <dbReference type="NCBI Taxonomy" id="2030"/>
    <lineage>
        <taxon>Bacteria</taxon>
        <taxon>Bacillati</taxon>
        <taxon>Actinomycetota</taxon>
        <taxon>Actinomycetes</taxon>
        <taxon>Pseudonocardiales</taxon>
        <taxon>Pseudonocardiaceae</taxon>
        <taxon>Kibdelosporangium</taxon>
    </lineage>
</organism>
<accession>A0A1W2FRX4</accession>
<gene>
    <name evidence="1" type="ORF">SAMN05661093_08733</name>
</gene>
<dbReference type="EMBL" id="FWXV01000010">
    <property type="protein sequence ID" value="SMD24719.1"/>
    <property type="molecule type" value="Genomic_DNA"/>
</dbReference>
<evidence type="ECO:0000313" key="2">
    <source>
        <dbReference type="Proteomes" id="UP000192674"/>
    </source>
</evidence>
<dbReference type="AlphaFoldDB" id="A0A1W2FRX4"/>
<proteinExistence type="predicted"/>
<sequence length="39" mass="4159">MADFLATVLAKIGANLLETLVLRIVQALFTRAFTAPTPA</sequence>
<reference evidence="1 2" key="1">
    <citation type="submission" date="2017-04" db="EMBL/GenBank/DDBJ databases">
        <authorList>
            <person name="Afonso C.L."/>
            <person name="Miller P.J."/>
            <person name="Scott M.A."/>
            <person name="Spackman E."/>
            <person name="Goraichik I."/>
            <person name="Dimitrov K.M."/>
            <person name="Suarez D.L."/>
            <person name="Swayne D.E."/>
        </authorList>
    </citation>
    <scope>NUCLEOTIDE SEQUENCE [LARGE SCALE GENOMIC DNA]</scope>
    <source>
        <strain evidence="1 2">DSM 43828</strain>
    </source>
</reference>
<name>A0A1W2FRX4_KIBAR</name>
<evidence type="ECO:0000313" key="1">
    <source>
        <dbReference type="EMBL" id="SMD24719.1"/>
    </source>
</evidence>
<dbReference type="Proteomes" id="UP000192674">
    <property type="component" value="Unassembled WGS sequence"/>
</dbReference>
<keyword evidence="2" id="KW-1185">Reference proteome</keyword>
<protein>
    <submittedName>
        <fullName evidence="1">Uncharacterized protein</fullName>
    </submittedName>
</protein>